<reference evidence="4" key="1">
    <citation type="journal article" date="2015" name="Genome Announc.">
        <title>Complete Genome Sequence of Herbaspirillum hiltneri N3 (DSM 17495), Isolated from Surface-Sterilized Wheat Roots.</title>
        <authorList>
            <person name="Guizelini D."/>
            <person name="Saizaki P.M."/>
            <person name="Coimbra N.A."/>
            <person name="Weiss V.A."/>
            <person name="Faoro H."/>
            <person name="Sfeir M.Z."/>
            <person name="Baura V.A."/>
            <person name="Monteiro R.A."/>
            <person name="Chubatsu L.S."/>
            <person name="Souza E.M."/>
            <person name="Cruz L.M."/>
            <person name="Pedrosa F.O."/>
            <person name="Raittz R.T."/>
            <person name="Marchaukoski J.N."/>
            <person name="Steffens M.B."/>
        </authorList>
    </citation>
    <scope>NUCLEOTIDE SEQUENCE [LARGE SCALE GENOMIC DNA]</scope>
    <source>
        <strain evidence="4">N3</strain>
    </source>
</reference>
<dbReference type="EMBL" id="CP011409">
    <property type="protein sequence ID" value="AKZ62390.1"/>
    <property type="molecule type" value="Genomic_DNA"/>
</dbReference>
<name>A0ABM5V1T6_9BURK</name>
<dbReference type="Pfam" id="PF13474">
    <property type="entry name" value="SnoaL_3"/>
    <property type="match status" value="1"/>
</dbReference>
<dbReference type="InterPro" id="IPR032710">
    <property type="entry name" value="NTF2-like_dom_sf"/>
</dbReference>
<dbReference type="SUPFAM" id="SSF54427">
    <property type="entry name" value="NTF2-like"/>
    <property type="match status" value="1"/>
</dbReference>
<dbReference type="PANTHER" id="PTHR34957:SF1">
    <property type="entry name" value="NUCLEAR TRANSPORT FACTOR 2 (NTF2) FAMILY PROTEIN"/>
    <property type="match status" value="1"/>
</dbReference>
<evidence type="ECO:0000259" key="1">
    <source>
        <dbReference type="Pfam" id="PF13474"/>
    </source>
</evidence>
<feature type="domain" description="SnoaL-like" evidence="1">
    <location>
        <begin position="16"/>
        <end position="128"/>
    </location>
</feature>
<dbReference type="InterPro" id="IPR037401">
    <property type="entry name" value="SnoaL-like"/>
</dbReference>
<dbReference type="CDD" id="cd00531">
    <property type="entry name" value="NTF2_like"/>
    <property type="match status" value="1"/>
</dbReference>
<protein>
    <submittedName>
        <fullName evidence="3">Ketosteroid isomerase</fullName>
    </submittedName>
</protein>
<dbReference type="Proteomes" id="UP000063429">
    <property type="component" value="Chromosome"/>
</dbReference>
<sequence length="143" mass="15725">MPRAKLLHGSPDEIEAAYYDALSRADLEALMALWADDEEIVCIHPGAARLVGHVAIRNSWEEILARGGLHIQPRQLHAAHTITTAVHNVIEDIHHPDNSQPDVHVIATNVYMKTTQGWRIVTHHASVAPGPAPSEPIAETMLH</sequence>
<gene>
    <name evidence="2" type="ORF">F506_06620</name>
    <name evidence="3" type="ORF">F506_12485</name>
</gene>
<dbReference type="RefSeq" id="WP_053195952.1">
    <property type="nucleotide sequence ID" value="NZ_CP011409.1"/>
</dbReference>
<keyword evidence="3" id="KW-0413">Isomerase</keyword>
<dbReference type="PANTHER" id="PTHR34957">
    <property type="entry name" value="NUCLEAR TRANSPORT FACTOR 2 (NTF2) FAMILY PROTEIN"/>
    <property type="match status" value="1"/>
</dbReference>
<accession>A0ABM5V1T6</accession>
<evidence type="ECO:0000313" key="4">
    <source>
        <dbReference type="Proteomes" id="UP000063429"/>
    </source>
</evidence>
<reference evidence="3" key="2">
    <citation type="journal article" date="2015" name="Genome Announc.">
        <title>Expanding the biotechnology potential of lactobacilli through comparative genomics of 213 strains and associated genera.</title>
        <authorList>
            <person name="Sun Z."/>
            <person name="Harris H.M."/>
            <person name="McCann A."/>
            <person name="Guo C."/>
            <person name="Argimon S."/>
            <person name="Zhang W."/>
            <person name="Yang X."/>
            <person name="Jeffery I.B."/>
            <person name="Cooney J.C."/>
            <person name="Kagawa T.F."/>
            <person name="Liu W."/>
            <person name="Song Y."/>
            <person name="Salvetti E."/>
            <person name="Wrobel A."/>
            <person name="Rasinkangas P."/>
            <person name="Parkhill J."/>
            <person name="Rea M.C."/>
            <person name="O'Sullivan O."/>
            <person name="Ritari J."/>
            <person name="Douillard F.P."/>
            <person name="Paul Ross R."/>
            <person name="Yang R."/>
            <person name="Briner A.E."/>
            <person name="Felis G.E."/>
            <person name="de Vos W.M."/>
            <person name="Barrangou R."/>
            <person name="Klaenhammer T.R."/>
            <person name="Caufield P.W."/>
            <person name="Cui Y."/>
            <person name="Zhang H."/>
            <person name="O'Toole P.W."/>
        </authorList>
    </citation>
    <scope>NUCLEOTIDE SEQUENCE</scope>
    <source>
        <strain evidence="3">N3</strain>
    </source>
</reference>
<dbReference type="EMBL" id="CP011409">
    <property type="protein sequence ID" value="AKZ63377.1"/>
    <property type="molecule type" value="Genomic_DNA"/>
</dbReference>
<evidence type="ECO:0000313" key="2">
    <source>
        <dbReference type="EMBL" id="AKZ62390.1"/>
    </source>
</evidence>
<organism evidence="3 4">
    <name type="scientific">Herbaspirillum hiltneri N3</name>
    <dbReference type="NCBI Taxonomy" id="1262470"/>
    <lineage>
        <taxon>Bacteria</taxon>
        <taxon>Pseudomonadati</taxon>
        <taxon>Pseudomonadota</taxon>
        <taxon>Betaproteobacteria</taxon>
        <taxon>Burkholderiales</taxon>
        <taxon>Oxalobacteraceae</taxon>
        <taxon>Herbaspirillum</taxon>
    </lineage>
</organism>
<dbReference type="GO" id="GO:0016853">
    <property type="term" value="F:isomerase activity"/>
    <property type="evidence" value="ECO:0007669"/>
    <property type="project" value="UniProtKB-KW"/>
</dbReference>
<proteinExistence type="predicted"/>
<keyword evidence="4" id="KW-1185">Reference proteome</keyword>
<dbReference type="Gene3D" id="3.10.450.50">
    <property type="match status" value="1"/>
</dbReference>
<evidence type="ECO:0000313" key="3">
    <source>
        <dbReference type="EMBL" id="AKZ63377.1"/>
    </source>
</evidence>